<feature type="transmembrane region" description="Helical" evidence="7">
    <location>
        <begin position="404"/>
        <end position="431"/>
    </location>
</feature>
<dbReference type="InterPro" id="IPR011701">
    <property type="entry name" value="MFS"/>
</dbReference>
<evidence type="ECO:0000256" key="2">
    <source>
        <dbReference type="ARBA" id="ARBA00008335"/>
    </source>
</evidence>
<dbReference type="EMBL" id="ML995834">
    <property type="protein sequence ID" value="KAF2769356.1"/>
    <property type="molecule type" value="Genomic_DNA"/>
</dbReference>
<dbReference type="OrthoDB" id="5141738at2759"/>
<feature type="transmembrane region" description="Helical" evidence="7">
    <location>
        <begin position="318"/>
        <end position="337"/>
    </location>
</feature>
<feature type="transmembrane region" description="Helical" evidence="7">
    <location>
        <begin position="171"/>
        <end position="199"/>
    </location>
</feature>
<dbReference type="PROSITE" id="PS50850">
    <property type="entry name" value="MFS"/>
    <property type="match status" value="1"/>
</dbReference>
<protein>
    <submittedName>
        <fullName evidence="9">MFS general substrate transporter</fullName>
    </submittedName>
</protein>
<name>A0A6G1L932_9PEZI</name>
<feature type="compositionally biased region" description="Basic and acidic residues" evidence="6">
    <location>
        <begin position="455"/>
        <end position="465"/>
    </location>
</feature>
<dbReference type="PANTHER" id="PTHR23502">
    <property type="entry name" value="MAJOR FACILITATOR SUPERFAMILY"/>
    <property type="match status" value="1"/>
</dbReference>
<keyword evidence="10" id="KW-1185">Reference proteome</keyword>
<evidence type="ECO:0000256" key="4">
    <source>
        <dbReference type="ARBA" id="ARBA00022989"/>
    </source>
</evidence>
<dbReference type="Pfam" id="PF07690">
    <property type="entry name" value="MFS_1"/>
    <property type="match status" value="1"/>
</dbReference>
<dbReference type="GO" id="GO:0022857">
    <property type="term" value="F:transmembrane transporter activity"/>
    <property type="evidence" value="ECO:0007669"/>
    <property type="project" value="InterPro"/>
</dbReference>
<evidence type="ECO:0000313" key="10">
    <source>
        <dbReference type="Proteomes" id="UP000799436"/>
    </source>
</evidence>
<gene>
    <name evidence="9" type="ORF">EJ03DRAFT_343388</name>
</gene>
<keyword evidence="3 7" id="KW-0812">Transmembrane</keyword>
<organism evidence="9 10">
    <name type="scientific">Teratosphaeria nubilosa</name>
    <dbReference type="NCBI Taxonomy" id="161662"/>
    <lineage>
        <taxon>Eukaryota</taxon>
        <taxon>Fungi</taxon>
        <taxon>Dikarya</taxon>
        <taxon>Ascomycota</taxon>
        <taxon>Pezizomycotina</taxon>
        <taxon>Dothideomycetes</taxon>
        <taxon>Dothideomycetidae</taxon>
        <taxon>Mycosphaerellales</taxon>
        <taxon>Teratosphaeriaceae</taxon>
        <taxon>Teratosphaeria</taxon>
    </lineage>
</organism>
<sequence length="477" mass="52569">MTPPILTIGTSKKLFVVVAFAILVMNSTIGSSIAAGGSQETDQHFNISNQAFEVLPTSIYLVGYVLGPFVFPPLSESFGRKPIMIATFIPFTAFTLGCALAPTYAGLVVFRLLVGISASTPISVIGGVYADIYNTRKARGLVITLFMVATTWGPLIGPVAFGFAAPADWRWAYWIALIIAGFTWPFLLLMPETFGPIILKRKAQRLRKETGNEKIVAPVELEKQDLRELVVRVLTRPVRMFLFETMCLTTCLYLSVVYGIFYSVYGFNAGEEGLSFLPIGIGAIVAGAVYLDWDNHLDRSLNKTPPPKWTQIEEYARLPLACLGGPLFVASLFWLGWTARPNIHWIVPTLSTLPFGTGFLLIFMGELNYLVDAYEIYAASAMGAASEARSLFGVVLPFAAKPMYVGLGIAWACSLLGFLSLVMACIPFFFIRYGDRIRAGSKFCQELCHQKEAKEAKEMNERESRSQVVSHPPDKQV</sequence>
<dbReference type="PANTHER" id="PTHR23502:SF74">
    <property type="entry name" value="MAJOR FACILITATOR SUPERFAMILY (MFS) PROFILE DOMAIN-CONTAINING PROTEIN"/>
    <property type="match status" value="1"/>
</dbReference>
<dbReference type="CDD" id="cd17323">
    <property type="entry name" value="MFS_Tpo1_MDR_like"/>
    <property type="match status" value="1"/>
</dbReference>
<feature type="region of interest" description="Disordered" evidence="6">
    <location>
        <begin position="455"/>
        <end position="477"/>
    </location>
</feature>
<evidence type="ECO:0000256" key="7">
    <source>
        <dbReference type="SAM" id="Phobius"/>
    </source>
</evidence>
<evidence type="ECO:0000256" key="3">
    <source>
        <dbReference type="ARBA" id="ARBA00022692"/>
    </source>
</evidence>
<feature type="transmembrane region" description="Helical" evidence="7">
    <location>
        <begin position="83"/>
        <end position="102"/>
    </location>
</feature>
<evidence type="ECO:0000259" key="8">
    <source>
        <dbReference type="PROSITE" id="PS50850"/>
    </source>
</evidence>
<feature type="transmembrane region" description="Helical" evidence="7">
    <location>
        <begin position="141"/>
        <end position="165"/>
    </location>
</feature>
<dbReference type="SUPFAM" id="SSF103473">
    <property type="entry name" value="MFS general substrate transporter"/>
    <property type="match status" value="1"/>
</dbReference>
<evidence type="ECO:0000256" key="5">
    <source>
        <dbReference type="ARBA" id="ARBA00023136"/>
    </source>
</evidence>
<dbReference type="AlphaFoldDB" id="A0A6G1L932"/>
<evidence type="ECO:0000256" key="6">
    <source>
        <dbReference type="SAM" id="MobiDB-lite"/>
    </source>
</evidence>
<comment type="similarity">
    <text evidence="2">Belongs to the major facilitator superfamily.</text>
</comment>
<keyword evidence="4 7" id="KW-1133">Transmembrane helix</keyword>
<feature type="domain" description="Major facilitator superfamily (MFS) profile" evidence="8">
    <location>
        <begin position="14"/>
        <end position="435"/>
    </location>
</feature>
<evidence type="ECO:0000313" key="9">
    <source>
        <dbReference type="EMBL" id="KAF2769356.1"/>
    </source>
</evidence>
<comment type="subcellular location">
    <subcellularLocation>
        <location evidence="1">Membrane</location>
        <topology evidence="1">Multi-pass membrane protein</topology>
    </subcellularLocation>
</comment>
<dbReference type="FunFam" id="1.20.1250.20:FF:000082">
    <property type="entry name" value="MFS multidrug transporter, putative"/>
    <property type="match status" value="1"/>
</dbReference>
<dbReference type="GO" id="GO:0005886">
    <property type="term" value="C:plasma membrane"/>
    <property type="evidence" value="ECO:0007669"/>
    <property type="project" value="TreeGrafter"/>
</dbReference>
<dbReference type="Proteomes" id="UP000799436">
    <property type="component" value="Unassembled WGS sequence"/>
</dbReference>
<dbReference type="InterPro" id="IPR036259">
    <property type="entry name" value="MFS_trans_sf"/>
</dbReference>
<feature type="transmembrane region" description="Helical" evidence="7">
    <location>
        <begin position="50"/>
        <end position="71"/>
    </location>
</feature>
<proteinExistence type="inferred from homology"/>
<keyword evidence="5 7" id="KW-0472">Membrane</keyword>
<feature type="transmembrane region" description="Helical" evidence="7">
    <location>
        <begin position="108"/>
        <end position="129"/>
    </location>
</feature>
<feature type="transmembrane region" description="Helical" evidence="7">
    <location>
        <begin position="343"/>
        <end position="364"/>
    </location>
</feature>
<accession>A0A6G1L932</accession>
<reference evidence="9" key="1">
    <citation type="journal article" date="2020" name="Stud. Mycol.">
        <title>101 Dothideomycetes genomes: a test case for predicting lifestyles and emergence of pathogens.</title>
        <authorList>
            <person name="Haridas S."/>
            <person name="Albert R."/>
            <person name="Binder M."/>
            <person name="Bloem J."/>
            <person name="Labutti K."/>
            <person name="Salamov A."/>
            <person name="Andreopoulos B."/>
            <person name="Baker S."/>
            <person name="Barry K."/>
            <person name="Bills G."/>
            <person name="Bluhm B."/>
            <person name="Cannon C."/>
            <person name="Castanera R."/>
            <person name="Culley D."/>
            <person name="Daum C."/>
            <person name="Ezra D."/>
            <person name="Gonzalez J."/>
            <person name="Henrissat B."/>
            <person name="Kuo A."/>
            <person name="Liang C."/>
            <person name="Lipzen A."/>
            <person name="Lutzoni F."/>
            <person name="Magnuson J."/>
            <person name="Mondo S."/>
            <person name="Nolan M."/>
            <person name="Ohm R."/>
            <person name="Pangilinan J."/>
            <person name="Park H.-J."/>
            <person name="Ramirez L."/>
            <person name="Alfaro M."/>
            <person name="Sun H."/>
            <person name="Tritt A."/>
            <person name="Yoshinaga Y."/>
            <person name="Zwiers L.-H."/>
            <person name="Turgeon B."/>
            <person name="Goodwin S."/>
            <person name="Spatafora J."/>
            <person name="Crous P."/>
            <person name="Grigoriev I."/>
        </authorList>
    </citation>
    <scope>NUCLEOTIDE SEQUENCE</scope>
    <source>
        <strain evidence="9">CBS 116005</strain>
    </source>
</reference>
<dbReference type="InterPro" id="IPR020846">
    <property type="entry name" value="MFS_dom"/>
</dbReference>
<evidence type="ECO:0000256" key="1">
    <source>
        <dbReference type="ARBA" id="ARBA00004141"/>
    </source>
</evidence>
<dbReference type="Gene3D" id="1.20.1250.20">
    <property type="entry name" value="MFS general substrate transporter like domains"/>
    <property type="match status" value="1"/>
</dbReference>
<feature type="transmembrane region" description="Helical" evidence="7">
    <location>
        <begin position="273"/>
        <end position="293"/>
    </location>
</feature>
<feature type="transmembrane region" description="Helical" evidence="7">
    <location>
        <begin position="241"/>
        <end position="261"/>
    </location>
</feature>